<dbReference type="OrthoDB" id="115386at2157"/>
<dbReference type="GO" id="GO:0016491">
    <property type="term" value="F:oxidoreductase activity"/>
    <property type="evidence" value="ECO:0007669"/>
    <property type="project" value="InterPro"/>
</dbReference>
<dbReference type="InterPro" id="IPR036249">
    <property type="entry name" value="Thioredoxin-like_sf"/>
</dbReference>
<keyword evidence="3" id="KW-1185">Reference proteome</keyword>
<dbReference type="RefSeq" id="WP_089733038.1">
    <property type="nucleotide sequence ID" value="NZ_FNIA01000008.1"/>
</dbReference>
<dbReference type="Gene3D" id="3.40.30.10">
    <property type="entry name" value="Glutaredoxin"/>
    <property type="match status" value="1"/>
</dbReference>
<organism evidence="2 3">
    <name type="scientific">Haloarchaeobius iranensis</name>
    <dbReference type="NCBI Taxonomy" id="996166"/>
    <lineage>
        <taxon>Archaea</taxon>
        <taxon>Methanobacteriati</taxon>
        <taxon>Methanobacteriota</taxon>
        <taxon>Stenosarchaea group</taxon>
        <taxon>Halobacteria</taxon>
        <taxon>Halobacteriales</taxon>
        <taxon>Halorubellaceae</taxon>
        <taxon>Haloarchaeobius</taxon>
    </lineage>
</organism>
<accession>A0A1G9WM65</accession>
<dbReference type="EMBL" id="FNIA01000008">
    <property type="protein sequence ID" value="SDM85135.1"/>
    <property type="molecule type" value="Genomic_DNA"/>
</dbReference>
<reference evidence="2 3" key="1">
    <citation type="submission" date="2016-10" db="EMBL/GenBank/DDBJ databases">
        <authorList>
            <person name="de Groot N.N."/>
        </authorList>
    </citation>
    <scope>NUCLEOTIDE SEQUENCE [LARGE SCALE GENOMIC DNA]</scope>
    <source>
        <strain evidence="3">EB21,IBRC-M 10013,KCTC 4048</strain>
    </source>
</reference>
<dbReference type="PROSITE" id="PS51257">
    <property type="entry name" value="PROKAR_LIPOPROTEIN"/>
    <property type="match status" value="1"/>
</dbReference>
<dbReference type="GO" id="GO:0016853">
    <property type="term" value="F:isomerase activity"/>
    <property type="evidence" value="ECO:0007669"/>
    <property type="project" value="UniProtKB-KW"/>
</dbReference>
<dbReference type="CDD" id="cd02966">
    <property type="entry name" value="TlpA_like_family"/>
    <property type="match status" value="1"/>
</dbReference>
<sequence>MSDFSRRDALRLAGLGATASLAGCTSSLGLGGGGDCTTEDGAWRSTELTDVLTDETFTIDAFEKPVLVETFAVWCSNCKRQQDELIAFHEAVGDDVVSVALDTDPNEDAEAVRRHAREHGYDWRYAVSPSDVTDSLVSQFGVSMTNPPQVPMLLRCADGCTRRLKDGHKSASFLREQVDGC</sequence>
<dbReference type="SUPFAM" id="SSF52833">
    <property type="entry name" value="Thioredoxin-like"/>
    <property type="match status" value="1"/>
</dbReference>
<feature type="domain" description="Redoxin" evidence="1">
    <location>
        <begin position="55"/>
        <end position="147"/>
    </location>
</feature>
<gene>
    <name evidence="2" type="ORF">SAMN05192554_108124</name>
</gene>
<evidence type="ECO:0000259" key="1">
    <source>
        <dbReference type="Pfam" id="PF08534"/>
    </source>
</evidence>
<dbReference type="Proteomes" id="UP000199370">
    <property type="component" value="Unassembled WGS sequence"/>
</dbReference>
<evidence type="ECO:0000313" key="2">
    <source>
        <dbReference type="EMBL" id="SDM85135.1"/>
    </source>
</evidence>
<dbReference type="Pfam" id="PF08534">
    <property type="entry name" value="Redoxin"/>
    <property type="match status" value="1"/>
</dbReference>
<name>A0A1G9WM65_9EURY</name>
<evidence type="ECO:0000313" key="3">
    <source>
        <dbReference type="Proteomes" id="UP000199370"/>
    </source>
</evidence>
<proteinExistence type="predicted"/>
<dbReference type="STRING" id="996166.SAMN05192554_108124"/>
<dbReference type="InterPro" id="IPR013740">
    <property type="entry name" value="Redoxin"/>
</dbReference>
<keyword evidence="2" id="KW-0413">Isomerase</keyword>
<protein>
    <submittedName>
        <fullName evidence="2">Thiol-disulfide isomerase or thioredoxin</fullName>
    </submittedName>
</protein>
<dbReference type="AlphaFoldDB" id="A0A1G9WM65"/>